<evidence type="ECO:0000313" key="1">
    <source>
        <dbReference type="EMBL" id="MWB92974.1"/>
    </source>
</evidence>
<comment type="caution">
    <text evidence="1">The sequence shown here is derived from an EMBL/GenBank/DDBJ whole genome shotgun (WGS) entry which is preliminary data.</text>
</comment>
<sequence length="182" mass="20985">MDLKELEKKIVNDLAVELTEEFDRNFERKAFFTQKWPTTKIANSRGSLLNRTGNLRRSIRYNIREGVIRFSSSLPYASVHNEGGEIVVTAKMKSYFWAMYYKALGGITTKKSGAERKSKKNLNLSAEAEKWKSLALMKIGHKIKVEKRQIIGGHPEVTKIVKGVIDDNLKIYSDELMKQFRR</sequence>
<dbReference type="InterPro" id="IPR006522">
    <property type="entry name" value="Phage_virion_morphogenesis"/>
</dbReference>
<organism evidence="1 2">
    <name type="scientific">Flavobacterium hydrocarbonoxydans</name>
    <dbReference type="NCBI Taxonomy" id="2683249"/>
    <lineage>
        <taxon>Bacteria</taxon>
        <taxon>Pseudomonadati</taxon>
        <taxon>Bacteroidota</taxon>
        <taxon>Flavobacteriia</taxon>
        <taxon>Flavobacteriales</taxon>
        <taxon>Flavobacteriaceae</taxon>
        <taxon>Flavobacterium</taxon>
    </lineage>
</organism>
<dbReference type="RefSeq" id="WP_160372914.1">
    <property type="nucleotide sequence ID" value="NZ_WSTB01000001.1"/>
</dbReference>
<dbReference type="Proteomes" id="UP000471501">
    <property type="component" value="Unassembled WGS sequence"/>
</dbReference>
<reference evidence="1 2" key="1">
    <citation type="submission" date="2019-12" db="EMBL/GenBank/DDBJ databases">
        <authorList>
            <person name="Kim Y.S."/>
        </authorList>
    </citation>
    <scope>NUCLEOTIDE SEQUENCE [LARGE SCALE GENOMIC DNA]</scope>
    <source>
        <strain evidence="1 2">GA093</strain>
    </source>
</reference>
<dbReference type="Pfam" id="PF05069">
    <property type="entry name" value="Phage_tail_S"/>
    <property type="match status" value="1"/>
</dbReference>
<gene>
    <name evidence="1" type="ORF">GON26_01240</name>
</gene>
<dbReference type="EMBL" id="WSTB01000001">
    <property type="protein sequence ID" value="MWB92974.1"/>
    <property type="molecule type" value="Genomic_DNA"/>
</dbReference>
<proteinExistence type="predicted"/>
<accession>A0A6I4NP43</accession>
<protein>
    <recommendedName>
        <fullName evidence="3">Phage virion morphogenesis family protein</fullName>
    </recommendedName>
</protein>
<name>A0A6I4NP43_9FLAO</name>
<evidence type="ECO:0000313" key="2">
    <source>
        <dbReference type="Proteomes" id="UP000471501"/>
    </source>
</evidence>
<keyword evidence="2" id="KW-1185">Reference proteome</keyword>
<evidence type="ECO:0008006" key="3">
    <source>
        <dbReference type="Google" id="ProtNLM"/>
    </source>
</evidence>
<dbReference type="AlphaFoldDB" id="A0A6I4NP43"/>